<feature type="signal peptide" evidence="1">
    <location>
        <begin position="1"/>
        <end position="28"/>
    </location>
</feature>
<feature type="chain" id="PRO_5026019679" description="Secreted protein" evidence="1">
    <location>
        <begin position="29"/>
        <end position="96"/>
    </location>
</feature>
<proteinExistence type="predicted"/>
<evidence type="ECO:0000256" key="1">
    <source>
        <dbReference type="SAM" id="SignalP"/>
    </source>
</evidence>
<dbReference type="KEGG" id="crf:FRC0190_00115"/>
<evidence type="ECO:0000313" key="4">
    <source>
        <dbReference type="Proteomes" id="UP000423525"/>
    </source>
</evidence>
<dbReference type="Proteomes" id="UP001265983">
    <property type="component" value="Unassembled WGS sequence"/>
</dbReference>
<organism evidence="3 4">
    <name type="scientific">Corynebacterium rouxii</name>
    <dbReference type="NCBI Taxonomy" id="2719119"/>
    <lineage>
        <taxon>Bacteria</taxon>
        <taxon>Bacillati</taxon>
        <taxon>Actinomycetota</taxon>
        <taxon>Actinomycetes</taxon>
        <taxon>Mycobacteriales</taxon>
        <taxon>Corynebacteriaceae</taxon>
        <taxon>Corynebacterium</taxon>
    </lineage>
</organism>
<accession>A0A6I8MFI5</accession>
<dbReference type="EMBL" id="JARUHM010000001">
    <property type="protein sequence ID" value="MDT9409994.1"/>
    <property type="molecule type" value="Genomic_DNA"/>
</dbReference>
<gene>
    <name evidence="3" type="ORF">FRC0190_00115</name>
    <name evidence="2" type="ORF">P8T80_01065</name>
</gene>
<protein>
    <recommendedName>
        <fullName evidence="6">Secreted protein</fullName>
    </recommendedName>
</protein>
<reference evidence="3 4" key="1">
    <citation type="submission" date="2019-11" db="EMBL/GenBank/DDBJ databases">
        <authorList>
            <person name="Brisse S."/>
        </authorList>
    </citation>
    <scope>NUCLEOTIDE SEQUENCE [LARGE SCALE GENOMIC DNA]</scope>
    <source>
        <strain evidence="3">FRC0190</strain>
    </source>
</reference>
<keyword evidence="1" id="KW-0732">Signal</keyword>
<evidence type="ECO:0000313" key="2">
    <source>
        <dbReference type="EMBL" id="MDT9409994.1"/>
    </source>
</evidence>
<dbReference type="AlphaFoldDB" id="A0A6I8MFI5"/>
<dbReference type="EMBL" id="LR738855">
    <property type="protein sequence ID" value="VZH84074.1"/>
    <property type="molecule type" value="Genomic_DNA"/>
</dbReference>
<keyword evidence="5" id="KW-1185">Reference proteome</keyword>
<dbReference type="RefSeq" id="WP_155871175.1">
    <property type="nucleotide sequence ID" value="NZ_CP168248.1"/>
</dbReference>
<dbReference type="Proteomes" id="UP000423525">
    <property type="component" value="Chromosome"/>
</dbReference>
<reference evidence="2 5" key="2">
    <citation type="submission" date="2023-03" db="EMBL/GenBank/DDBJ databases">
        <title>Whole genome sequence of the first Corynebacterium rouxii strains isolated in Brazil: a recent member of Corynebacterium diphtheriae complex.</title>
        <authorList>
            <person name="Vieira V."/>
            <person name="Ramos J.N."/>
            <person name="Araujo M.R.B."/>
            <person name="Baio P.V."/>
            <person name="Sant'Anna L.O."/>
            <person name="Veras J.F.C."/>
            <person name="Vieira E.M.D."/>
            <person name="Sousa M.A.B."/>
            <person name="Camargo C.H."/>
            <person name="Sacchi C.T."/>
            <person name="Campos K.R."/>
            <person name="Santos M.B.N."/>
            <person name="Bokermann S."/>
            <person name="Alvim L.B."/>
            <person name="Santos L.S."/>
            <person name="Mattos-Guaraldi A.L."/>
        </authorList>
    </citation>
    <scope>NUCLEOTIDE SEQUENCE [LARGE SCALE GENOMIC DNA]</scope>
    <source>
        <strain evidence="2 5">70862</strain>
    </source>
</reference>
<evidence type="ECO:0008006" key="6">
    <source>
        <dbReference type="Google" id="ProtNLM"/>
    </source>
</evidence>
<evidence type="ECO:0000313" key="5">
    <source>
        <dbReference type="Proteomes" id="UP001265983"/>
    </source>
</evidence>
<name>A0A6I8MFI5_9CORY</name>
<sequence>MQIRKAAITVAGVTMLAGGLATIGSAQASTFSPEPHDHSWCIETFGQSQDYLCTYYNDLSDRAYHLRSTGQIQEAEAYHTQINETLIRLINSKVYG</sequence>
<evidence type="ECO:0000313" key="3">
    <source>
        <dbReference type="EMBL" id="VZH84074.1"/>
    </source>
</evidence>